<dbReference type="InterPro" id="IPR020846">
    <property type="entry name" value="MFS_dom"/>
</dbReference>
<dbReference type="InterPro" id="IPR011701">
    <property type="entry name" value="MFS"/>
</dbReference>
<comment type="caution">
    <text evidence="7">The sequence shown here is derived from an EMBL/GenBank/DDBJ whole genome shotgun (WGS) entry which is preliminary data.</text>
</comment>
<organism evidence="7 8">
    <name type="scientific">Achromobacter spanius</name>
    <dbReference type="NCBI Taxonomy" id="217203"/>
    <lineage>
        <taxon>Bacteria</taxon>
        <taxon>Pseudomonadati</taxon>
        <taxon>Pseudomonadota</taxon>
        <taxon>Betaproteobacteria</taxon>
        <taxon>Burkholderiales</taxon>
        <taxon>Alcaligenaceae</taxon>
        <taxon>Achromobacter</taxon>
    </lineage>
</organism>
<dbReference type="Gene3D" id="1.20.1250.20">
    <property type="entry name" value="MFS general substrate transporter like domains"/>
    <property type="match status" value="2"/>
</dbReference>
<evidence type="ECO:0000256" key="5">
    <source>
        <dbReference type="SAM" id="Phobius"/>
    </source>
</evidence>
<evidence type="ECO:0000259" key="6">
    <source>
        <dbReference type="PROSITE" id="PS50850"/>
    </source>
</evidence>
<evidence type="ECO:0000256" key="2">
    <source>
        <dbReference type="ARBA" id="ARBA00022989"/>
    </source>
</evidence>
<feature type="transmembrane region" description="Helical" evidence="5">
    <location>
        <begin position="417"/>
        <end position="438"/>
    </location>
</feature>
<evidence type="ECO:0000313" key="7">
    <source>
        <dbReference type="EMBL" id="MDH0735585.1"/>
    </source>
</evidence>
<dbReference type="Proteomes" id="UP001161094">
    <property type="component" value="Unassembled WGS sequence"/>
</dbReference>
<gene>
    <name evidence="7" type="ORF">N5D93_07175</name>
</gene>
<keyword evidence="3 5" id="KW-0472">Membrane</keyword>
<evidence type="ECO:0000256" key="3">
    <source>
        <dbReference type="ARBA" id="ARBA00023136"/>
    </source>
</evidence>
<feature type="transmembrane region" description="Helical" evidence="5">
    <location>
        <begin position="96"/>
        <end position="113"/>
    </location>
</feature>
<sequence length="462" mass="46996">MSVPAAPPLPHCVPHPGPHPAPRPTHRWKVLAVGVAANAAFSAAAAGLPTTAVFMRAGYRLDNDQLGLALGLMGLGVALFELPWGLLTDRWGDRPVLLTGLGATAAALAWMSGFASPDGVTVPSLWLLAVGLVLVGMLGGSVNGASGRAVMAWFDEGERGLAMSIRQTAVPLGGGLGALLLPWLAAHAGFAAVFGVLALMCAVAAVLAACWLREPASDLPARSAQLGQSAQFAQAGHGLPATGRSTAPSPLRDARVWRAAAAIGLMCCPQFAVLTFATVFLHDVSHAGIGTLTTVMVVVQLGAMVARIASGRWTDRHGNRRAYLRRCAQFSFLLFAALGAVAWAVSGAPTAAGALWGVAGLLAAAGICASAWHGVAYTELATLAGAARAGTALGMANSCVYLGLFLTPLAIPHVVAASSWPAAWVLAGALMLAALPLLPRPAHRQATDVMPGIPASATPGKP</sequence>
<evidence type="ECO:0000256" key="1">
    <source>
        <dbReference type="ARBA" id="ARBA00022692"/>
    </source>
</evidence>
<dbReference type="RefSeq" id="WP_279994431.1">
    <property type="nucleotide sequence ID" value="NZ_JAOCDZ010000004.1"/>
</dbReference>
<protein>
    <submittedName>
        <fullName evidence="7">MFS transporter</fullName>
    </submittedName>
</protein>
<dbReference type="InterPro" id="IPR036259">
    <property type="entry name" value="MFS_trans_sf"/>
</dbReference>
<dbReference type="Pfam" id="PF07690">
    <property type="entry name" value="MFS_1"/>
    <property type="match status" value="1"/>
</dbReference>
<feature type="transmembrane region" description="Helical" evidence="5">
    <location>
        <begin position="330"/>
        <end position="348"/>
    </location>
</feature>
<feature type="region of interest" description="Disordered" evidence="4">
    <location>
        <begin position="1"/>
        <end position="24"/>
    </location>
</feature>
<accession>A0AA42LNA7</accession>
<dbReference type="GO" id="GO:0022857">
    <property type="term" value="F:transmembrane transporter activity"/>
    <property type="evidence" value="ECO:0007669"/>
    <property type="project" value="InterPro"/>
</dbReference>
<reference evidence="7" key="1">
    <citation type="submission" date="2022-09" db="EMBL/GenBank/DDBJ databases">
        <title>Intensive care unit water sources are persistently colonized with multi-drug resistant bacteria and are the site of extensive horizontal gene transfer of antibiotic resistance genes.</title>
        <authorList>
            <person name="Diorio-Toth L."/>
        </authorList>
    </citation>
    <scope>NUCLEOTIDE SEQUENCE</scope>
    <source>
        <strain evidence="7">GD03843</strain>
    </source>
</reference>
<keyword evidence="1 5" id="KW-0812">Transmembrane</keyword>
<feature type="transmembrane region" description="Helical" evidence="5">
    <location>
        <begin position="66"/>
        <end position="84"/>
    </location>
</feature>
<proteinExistence type="predicted"/>
<dbReference type="EMBL" id="JAOCDZ010000004">
    <property type="protein sequence ID" value="MDH0735585.1"/>
    <property type="molecule type" value="Genomic_DNA"/>
</dbReference>
<evidence type="ECO:0000256" key="4">
    <source>
        <dbReference type="SAM" id="MobiDB-lite"/>
    </source>
</evidence>
<feature type="compositionally biased region" description="Pro residues" evidence="4">
    <location>
        <begin position="1"/>
        <end position="23"/>
    </location>
</feature>
<keyword evidence="2 5" id="KW-1133">Transmembrane helix</keyword>
<feature type="transmembrane region" description="Helical" evidence="5">
    <location>
        <begin position="125"/>
        <end position="147"/>
    </location>
</feature>
<feature type="transmembrane region" description="Helical" evidence="5">
    <location>
        <begin position="287"/>
        <end position="309"/>
    </location>
</feature>
<dbReference type="SUPFAM" id="SSF103473">
    <property type="entry name" value="MFS general substrate transporter"/>
    <property type="match status" value="1"/>
</dbReference>
<feature type="transmembrane region" description="Helical" evidence="5">
    <location>
        <begin position="259"/>
        <end position="281"/>
    </location>
</feature>
<dbReference type="PANTHER" id="PTHR23527">
    <property type="entry name" value="BLL3282 PROTEIN"/>
    <property type="match status" value="1"/>
</dbReference>
<feature type="transmembrane region" description="Helical" evidence="5">
    <location>
        <begin position="389"/>
        <end position="411"/>
    </location>
</feature>
<dbReference type="PROSITE" id="PS50850">
    <property type="entry name" value="MFS"/>
    <property type="match status" value="1"/>
</dbReference>
<dbReference type="AlphaFoldDB" id="A0AA42LNA7"/>
<dbReference type="PANTHER" id="PTHR23527:SF1">
    <property type="entry name" value="BLL3282 PROTEIN"/>
    <property type="match status" value="1"/>
</dbReference>
<feature type="transmembrane region" description="Helical" evidence="5">
    <location>
        <begin position="30"/>
        <end position="54"/>
    </location>
</feature>
<feature type="transmembrane region" description="Helical" evidence="5">
    <location>
        <begin position="168"/>
        <end position="185"/>
    </location>
</feature>
<name>A0AA42LNA7_9BURK</name>
<feature type="transmembrane region" description="Helical" evidence="5">
    <location>
        <begin position="191"/>
        <end position="212"/>
    </location>
</feature>
<evidence type="ECO:0000313" key="8">
    <source>
        <dbReference type="Proteomes" id="UP001161094"/>
    </source>
</evidence>
<feature type="transmembrane region" description="Helical" evidence="5">
    <location>
        <begin position="354"/>
        <end position="377"/>
    </location>
</feature>
<dbReference type="InterPro" id="IPR052952">
    <property type="entry name" value="MFS-Transporter"/>
</dbReference>
<feature type="domain" description="Major facilitator superfamily (MFS) profile" evidence="6">
    <location>
        <begin position="30"/>
        <end position="445"/>
    </location>
</feature>